<feature type="compositionally biased region" description="Basic residues" evidence="1">
    <location>
        <begin position="155"/>
        <end position="168"/>
    </location>
</feature>
<dbReference type="EMBL" id="HBUF01338811">
    <property type="protein sequence ID" value="CAG6698884.1"/>
    <property type="molecule type" value="Transcribed_RNA"/>
</dbReference>
<sequence length="589" mass="67524">MSSGFIITVGCEEFFEDARKNFALYFNPEHMKTVLDLKHRVQRLIKQDFFLLWKPCTEDSYYYLLDDEQLHFVQSRDKFRLSKVNEAASSTELVNSNGQACLFNNIIETREANLEKEKIKPIEQVEFKEDKVENVIDVTEELLMEYEDVVDNSTRKKRKRTRKHKSKKQKLETNENSKEEIVKIEPTITRTDHLNSSQETRPVELSGNNSRSHIRFQTEDAIAIHSNGIDISQTNENVKQREEMDVNIDYELYEVDVKKKKKSKKKQVELCEAKCESTLENVASCLTSTPIHDKIKKVTSFSNNSHMIKSAASNTKPNPRRRSHTNSLANFITQLSSNLNSFRTENSEVSDKHDAELSKHGNEVSSEILDTNPDTSGISCNEYDLTNSHRRLSKKNKSTSEMNGTYNRVVLENIQQFKQHNIPNMPLVFERKKKIKGPVQIQNEPVQFENTLEKTEDFPGNTPILNGIDEKPLMSNGIEDRIAQIQSMSEDQVACLTPLKEPKENDVVLFKVLKMDASYNPTLSSYVCGKVKSVCKVTSQLSLDILNGHEELAVPQGKFSLDQEESECAVTEYSINWNELYDARQGSVV</sequence>
<evidence type="ECO:0000313" key="2">
    <source>
        <dbReference type="EMBL" id="CAG6698884.1"/>
    </source>
</evidence>
<organism evidence="2">
    <name type="scientific">Cacopsylla melanoneura</name>
    <dbReference type="NCBI Taxonomy" id="428564"/>
    <lineage>
        <taxon>Eukaryota</taxon>
        <taxon>Metazoa</taxon>
        <taxon>Ecdysozoa</taxon>
        <taxon>Arthropoda</taxon>
        <taxon>Hexapoda</taxon>
        <taxon>Insecta</taxon>
        <taxon>Pterygota</taxon>
        <taxon>Neoptera</taxon>
        <taxon>Paraneoptera</taxon>
        <taxon>Hemiptera</taxon>
        <taxon>Sternorrhyncha</taxon>
        <taxon>Psylloidea</taxon>
        <taxon>Psyllidae</taxon>
        <taxon>Psyllinae</taxon>
        <taxon>Cacopsylla</taxon>
    </lineage>
</organism>
<feature type="region of interest" description="Disordered" evidence="1">
    <location>
        <begin position="343"/>
        <end position="375"/>
    </location>
</feature>
<feature type="compositionally biased region" description="Polar residues" evidence="1">
    <location>
        <begin position="363"/>
        <end position="375"/>
    </location>
</feature>
<feature type="region of interest" description="Disordered" evidence="1">
    <location>
        <begin position="153"/>
        <end position="178"/>
    </location>
</feature>
<reference evidence="2" key="1">
    <citation type="submission" date="2021-05" db="EMBL/GenBank/DDBJ databases">
        <authorList>
            <person name="Alioto T."/>
            <person name="Alioto T."/>
            <person name="Gomez Garrido J."/>
        </authorList>
    </citation>
    <scope>NUCLEOTIDE SEQUENCE</scope>
</reference>
<evidence type="ECO:0000256" key="1">
    <source>
        <dbReference type="SAM" id="MobiDB-lite"/>
    </source>
</evidence>
<proteinExistence type="predicted"/>
<feature type="compositionally biased region" description="Basic and acidic residues" evidence="1">
    <location>
        <begin position="345"/>
        <end position="362"/>
    </location>
</feature>
<dbReference type="AlphaFoldDB" id="A0A8D8XL17"/>
<feature type="compositionally biased region" description="Basic and acidic residues" evidence="1">
    <location>
        <begin position="169"/>
        <end position="178"/>
    </location>
</feature>
<protein>
    <recommendedName>
        <fullName evidence="3">Coilin</fullName>
    </recommendedName>
</protein>
<evidence type="ECO:0008006" key="3">
    <source>
        <dbReference type="Google" id="ProtNLM"/>
    </source>
</evidence>
<name>A0A8D8XL17_9HEMI</name>
<accession>A0A8D8XL17</accession>